<sequence>MHETVSIQASVRPPSGPIRFGGAGVTARAQPGGAGPGAPPARPAVSAGEWCSPRARRRLGAAPSHPWRRAWRARFDLRRNRRGTMGGMALPQVAPAETPQIEEVPADDRPWVTIVWDDPVNLMSYVTWVFQKIFGYSHDKAEQLMMDVHNKGKAVVSSGARERMEMDAAQLHGYGLWATVDRG</sequence>
<accession>A0A919VU56</accession>
<evidence type="ECO:0000259" key="3">
    <source>
        <dbReference type="Pfam" id="PF02617"/>
    </source>
</evidence>
<feature type="region of interest" description="Disordered" evidence="2">
    <location>
        <begin position="1"/>
        <end position="48"/>
    </location>
</feature>
<dbReference type="PANTHER" id="PTHR33473">
    <property type="entry name" value="ATP-DEPENDENT CLP PROTEASE ADAPTER PROTEIN CLPS1, CHLOROPLASTIC"/>
    <property type="match status" value="1"/>
</dbReference>
<comment type="subunit">
    <text evidence="1">Binds to the N-terminal domain of the chaperone ClpA.</text>
</comment>
<evidence type="ECO:0000313" key="4">
    <source>
        <dbReference type="EMBL" id="GIM75445.1"/>
    </source>
</evidence>
<comment type="caution">
    <text evidence="4">The sequence shown here is derived from an EMBL/GenBank/DDBJ whole genome shotgun (WGS) entry which is preliminary data.</text>
</comment>
<comment type="similarity">
    <text evidence="1">Belongs to the ClpS family.</text>
</comment>
<evidence type="ECO:0000256" key="1">
    <source>
        <dbReference type="HAMAP-Rule" id="MF_00302"/>
    </source>
</evidence>
<dbReference type="PANTHER" id="PTHR33473:SF19">
    <property type="entry name" value="ATP-DEPENDENT CLP PROTEASE ADAPTER PROTEIN CLPS"/>
    <property type="match status" value="1"/>
</dbReference>
<comment type="function">
    <text evidence="1">Involved in the modulation of the specificity of the ClpAP-mediated ATP-dependent protein degradation.</text>
</comment>
<dbReference type="Gene3D" id="3.30.1390.10">
    <property type="match status" value="1"/>
</dbReference>
<evidence type="ECO:0000313" key="5">
    <source>
        <dbReference type="Proteomes" id="UP000681340"/>
    </source>
</evidence>
<reference evidence="4" key="1">
    <citation type="submission" date="2021-03" db="EMBL/GenBank/DDBJ databases">
        <title>Whole genome shotgun sequence of Actinoplanes auranticolor NBRC 12245.</title>
        <authorList>
            <person name="Komaki H."/>
            <person name="Tamura T."/>
        </authorList>
    </citation>
    <scope>NUCLEOTIDE SEQUENCE</scope>
    <source>
        <strain evidence="4">NBRC 12245</strain>
    </source>
</reference>
<dbReference type="EMBL" id="BOQL01000057">
    <property type="protein sequence ID" value="GIM75445.1"/>
    <property type="molecule type" value="Genomic_DNA"/>
</dbReference>
<dbReference type="GO" id="GO:0030163">
    <property type="term" value="P:protein catabolic process"/>
    <property type="evidence" value="ECO:0007669"/>
    <property type="project" value="InterPro"/>
</dbReference>
<dbReference type="InterPro" id="IPR022935">
    <property type="entry name" value="ClpS"/>
</dbReference>
<dbReference type="Pfam" id="PF02617">
    <property type="entry name" value="ClpS"/>
    <property type="match status" value="1"/>
</dbReference>
<organism evidence="4 5">
    <name type="scientific">Actinoplanes auranticolor</name>
    <dbReference type="NCBI Taxonomy" id="47988"/>
    <lineage>
        <taxon>Bacteria</taxon>
        <taxon>Bacillati</taxon>
        <taxon>Actinomycetota</taxon>
        <taxon>Actinomycetes</taxon>
        <taxon>Micromonosporales</taxon>
        <taxon>Micromonosporaceae</taxon>
        <taxon>Actinoplanes</taxon>
    </lineage>
</organism>
<keyword evidence="5" id="KW-1185">Reference proteome</keyword>
<gene>
    <name evidence="1" type="primary">clpS</name>
    <name evidence="4" type="ORF">Aau02nite_65970</name>
</gene>
<dbReference type="SUPFAM" id="SSF54736">
    <property type="entry name" value="ClpS-like"/>
    <property type="match status" value="1"/>
</dbReference>
<feature type="domain" description="Adaptor protein ClpS core" evidence="3">
    <location>
        <begin position="108"/>
        <end position="179"/>
    </location>
</feature>
<proteinExistence type="inferred from homology"/>
<dbReference type="Proteomes" id="UP000681340">
    <property type="component" value="Unassembled WGS sequence"/>
</dbReference>
<dbReference type="InterPro" id="IPR003769">
    <property type="entry name" value="ClpS_core"/>
</dbReference>
<dbReference type="NCBIfam" id="NF000668">
    <property type="entry name" value="PRK00033.1-1"/>
    <property type="match status" value="1"/>
</dbReference>
<dbReference type="InterPro" id="IPR014719">
    <property type="entry name" value="Ribosomal_bL12_C/ClpS-like"/>
</dbReference>
<dbReference type="HAMAP" id="MF_00302">
    <property type="entry name" value="ClpS"/>
    <property type="match status" value="1"/>
</dbReference>
<dbReference type="GO" id="GO:0006508">
    <property type="term" value="P:proteolysis"/>
    <property type="evidence" value="ECO:0007669"/>
    <property type="project" value="UniProtKB-UniRule"/>
</dbReference>
<dbReference type="AlphaFoldDB" id="A0A919VU56"/>
<protein>
    <recommendedName>
        <fullName evidence="1">ATP-dependent Clp protease adapter protein ClpS</fullName>
    </recommendedName>
</protein>
<name>A0A919VU56_9ACTN</name>
<evidence type="ECO:0000256" key="2">
    <source>
        <dbReference type="SAM" id="MobiDB-lite"/>
    </source>
</evidence>